<evidence type="ECO:0008006" key="4">
    <source>
        <dbReference type="Google" id="ProtNLM"/>
    </source>
</evidence>
<reference evidence="2" key="1">
    <citation type="submission" date="2022-12" db="EMBL/GenBank/DDBJ databases">
        <authorList>
            <person name="Petersen C."/>
        </authorList>
    </citation>
    <scope>NUCLEOTIDE SEQUENCE</scope>
    <source>
        <strain evidence="2">IBT 21472</strain>
    </source>
</reference>
<sequence length="224" mass="25240">MSNTKYAPEIDDAKPPCSDTPYKPAEEWPAQPAERAYYQRDNVFMKRSLRPSEFITNLEGTVHIPRRAKELLQNEAASLRLVRNAGIPVPTVYGAFEVNDSFFLITEYIERISMRDLTDDQKEVVRAEIDQHLAMLRVLRSCELGGPSGIVLPPYRVMECTDKDAWSLRPSGSDEYVFCHNYLTHSNINVDPVSLLGSMLVSYLISSKGISTSGLEPGPPCQWL</sequence>
<evidence type="ECO:0000256" key="1">
    <source>
        <dbReference type="SAM" id="MobiDB-lite"/>
    </source>
</evidence>
<organism evidence="2 3">
    <name type="scientific">Penicillium atrosanguineum</name>
    <dbReference type="NCBI Taxonomy" id="1132637"/>
    <lineage>
        <taxon>Eukaryota</taxon>
        <taxon>Fungi</taxon>
        <taxon>Dikarya</taxon>
        <taxon>Ascomycota</taxon>
        <taxon>Pezizomycotina</taxon>
        <taxon>Eurotiomycetes</taxon>
        <taxon>Eurotiomycetidae</taxon>
        <taxon>Eurotiales</taxon>
        <taxon>Aspergillaceae</taxon>
        <taxon>Penicillium</taxon>
    </lineage>
</organism>
<accession>A0A9W9U461</accession>
<reference evidence="2" key="2">
    <citation type="journal article" date="2023" name="IMA Fungus">
        <title>Comparative genomic study of the Penicillium genus elucidates a diverse pangenome and 15 lateral gene transfer events.</title>
        <authorList>
            <person name="Petersen C."/>
            <person name="Sorensen T."/>
            <person name="Nielsen M.R."/>
            <person name="Sondergaard T.E."/>
            <person name="Sorensen J.L."/>
            <person name="Fitzpatrick D.A."/>
            <person name="Frisvad J.C."/>
            <person name="Nielsen K.L."/>
        </authorList>
    </citation>
    <scope>NUCLEOTIDE SEQUENCE</scope>
    <source>
        <strain evidence="2">IBT 21472</strain>
    </source>
</reference>
<dbReference type="InterPro" id="IPR011009">
    <property type="entry name" value="Kinase-like_dom_sf"/>
</dbReference>
<dbReference type="EMBL" id="JAPZBO010000005">
    <property type="protein sequence ID" value="KAJ5315902.1"/>
    <property type="molecule type" value="Genomic_DNA"/>
</dbReference>
<dbReference type="OrthoDB" id="428260at2759"/>
<protein>
    <recommendedName>
        <fullName evidence="4">Aminoglycoside phosphotransferase domain-containing protein</fullName>
    </recommendedName>
</protein>
<name>A0A9W9U461_9EURO</name>
<dbReference type="Proteomes" id="UP001147746">
    <property type="component" value="Unassembled WGS sequence"/>
</dbReference>
<proteinExistence type="predicted"/>
<evidence type="ECO:0000313" key="2">
    <source>
        <dbReference type="EMBL" id="KAJ5315902.1"/>
    </source>
</evidence>
<keyword evidence="3" id="KW-1185">Reference proteome</keyword>
<dbReference type="SUPFAM" id="SSF56112">
    <property type="entry name" value="Protein kinase-like (PK-like)"/>
    <property type="match status" value="1"/>
</dbReference>
<evidence type="ECO:0000313" key="3">
    <source>
        <dbReference type="Proteomes" id="UP001147746"/>
    </source>
</evidence>
<comment type="caution">
    <text evidence="2">The sequence shown here is derived from an EMBL/GenBank/DDBJ whole genome shotgun (WGS) entry which is preliminary data.</text>
</comment>
<feature type="region of interest" description="Disordered" evidence="1">
    <location>
        <begin position="1"/>
        <end position="28"/>
    </location>
</feature>
<gene>
    <name evidence="2" type="ORF">N7476_006209</name>
</gene>
<dbReference type="AlphaFoldDB" id="A0A9W9U461"/>